<dbReference type="OrthoDB" id="2976798at2759"/>
<accession>A0A8H5GPV6</accession>
<dbReference type="EMBL" id="JAACJP010000059">
    <property type="protein sequence ID" value="KAF5368695.1"/>
    <property type="molecule type" value="Genomic_DNA"/>
</dbReference>
<proteinExistence type="predicted"/>
<dbReference type="Proteomes" id="UP000565441">
    <property type="component" value="Unassembled WGS sequence"/>
</dbReference>
<evidence type="ECO:0000313" key="1">
    <source>
        <dbReference type="EMBL" id="KAF5368695.1"/>
    </source>
</evidence>
<dbReference type="AlphaFoldDB" id="A0A8H5GPV6"/>
<gene>
    <name evidence="1" type="ORF">D9615_010300</name>
</gene>
<name>A0A8H5GPV6_9AGAR</name>
<evidence type="ECO:0000313" key="2">
    <source>
        <dbReference type="Proteomes" id="UP000565441"/>
    </source>
</evidence>
<organism evidence="1 2">
    <name type="scientific">Tricholomella constricta</name>
    <dbReference type="NCBI Taxonomy" id="117010"/>
    <lineage>
        <taxon>Eukaryota</taxon>
        <taxon>Fungi</taxon>
        <taxon>Dikarya</taxon>
        <taxon>Basidiomycota</taxon>
        <taxon>Agaricomycotina</taxon>
        <taxon>Agaricomycetes</taxon>
        <taxon>Agaricomycetidae</taxon>
        <taxon>Agaricales</taxon>
        <taxon>Tricholomatineae</taxon>
        <taxon>Lyophyllaceae</taxon>
        <taxon>Tricholomella</taxon>
    </lineage>
</organism>
<comment type="caution">
    <text evidence="1">The sequence shown here is derived from an EMBL/GenBank/DDBJ whole genome shotgun (WGS) entry which is preliminary data.</text>
</comment>
<reference evidence="1 2" key="1">
    <citation type="journal article" date="2020" name="ISME J.">
        <title>Uncovering the hidden diversity of litter-decomposition mechanisms in mushroom-forming fungi.</title>
        <authorList>
            <person name="Floudas D."/>
            <person name="Bentzer J."/>
            <person name="Ahren D."/>
            <person name="Johansson T."/>
            <person name="Persson P."/>
            <person name="Tunlid A."/>
        </authorList>
    </citation>
    <scope>NUCLEOTIDE SEQUENCE [LARGE SCALE GENOMIC DNA]</scope>
    <source>
        <strain evidence="1 2">CBS 661.87</strain>
    </source>
</reference>
<protein>
    <submittedName>
        <fullName evidence="1">Uncharacterized protein</fullName>
    </submittedName>
</protein>
<keyword evidence="2" id="KW-1185">Reference proteome</keyword>
<sequence>MLTIVTDPELAPTSTTALRQIQNPFIALRHINPLRWPQDLIIDKAICSALVDQPLPRENIDVPKARPLDCTFVVDRLRTMQETRDTRETLVLIPALLDLTVEWLCELKEVGLGLGTGEVLRVANRSWDTVPCTTGAVIDGIPIYHYIDAHHRHASRVGKDLDDVDDIDEVEPPYTEQDVDHIDIYDLEVLLMMAQEQMFWGIPVEWNDGNYTVHVMYPTSTLTQLIVITAHIPHETALAVRKGHPTMKMVKITRDIIDIDLQADDDLFTKSDLFKVLVGMVEHGIKVANMVPYGH</sequence>